<comment type="caution">
    <text evidence="8">The sequence shown here is derived from an EMBL/GenBank/DDBJ whole genome shotgun (WGS) entry which is preliminary data.</text>
</comment>
<dbReference type="InterPro" id="IPR006029">
    <property type="entry name" value="Neurotrans-gated_channel_TM"/>
</dbReference>
<dbReference type="SUPFAM" id="SSF90112">
    <property type="entry name" value="Neurotransmitter-gated ion-channel transmembrane pore"/>
    <property type="match status" value="2"/>
</dbReference>
<dbReference type="CDD" id="cd19051">
    <property type="entry name" value="LGIC_TM_cation"/>
    <property type="match status" value="2"/>
</dbReference>
<feature type="domain" description="Neurotransmitter-gated ion-channel ligand-binding" evidence="6">
    <location>
        <begin position="546"/>
        <end position="749"/>
    </location>
</feature>
<feature type="domain" description="Neurotransmitter-gated ion-channel ligand-binding" evidence="6">
    <location>
        <begin position="12"/>
        <end position="216"/>
    </location>
</feature>
<keyword evidence="9" id="KW-1185">Reference proteome</keyword>
<keyword evidence="3 5" id="KW-1133">Transmembrane helix</keyword>
<feature type="domain" description="Neurotransmitter-gated ion-channel transmembrane" evidence="7">
    <location>
        <begin position="756"/>
        <end position="970"/>
    </location>
</feature>
<keyword evidence="4 5" id="KW-0472">Membrane</keyword>
<reference evidence="8" key="1">
    <citation type="submission" date="2021-03" db="EMBL/GenBank/DDBJ databases">
        <authorList>
            <person name="Bekaert M."/>
        </authorList>
    </citation>
    <scope>NUCLEOTIDE SEQUENCE</scope>
</reference>
<organism evidence="8 9">
    <name type="scientific">Mytilus edulis</name>
    <name type="common">Blue mussel</name>
    <dbReference type="NCBI Taxonomy" id="6550"/>
    <lineage>
        <taxon>Eukaryota</taxon>
        <taxon>Metazoa</taxon>
        <taxon>Spiralia</taxon>
        <taxon>Lophotrochozoa</taxon>
        <taxon>Mollusca</taxon>
        <taxon>Bivalvia</taxon>
        <taxon>Autobranchia</taxon>
        <taxon>Pteriomorphia</taxon>
        <taxon>Mytilida</taxon>
        <taxon>Mytiloidea</taxon>
        <taxon>Mytilidae</taxon>
        <taxon>Mytilinae</taxon>
        <taxon>Mytilus</taxon>
    </lineage>
</organism>
<dbReference type="InterPro" id="IPR038050">
    <property type="entry name" value="Neuro_actylchol_rec"/>
</dbReference>
<feature type="transmembrane region" description="Helical" evidence="5">
    <location>
        <begin position="811"/>
        <end position="836"/>
    </location>
</feature>
<comment type="subcellular location">
    <subcellularLocation>
        <location evidence="1">Membrane</location>
        <topology evidence="1">Multi-pass membrane protein</topology>
    </subcellularLocation>
</comment>
<evidence type="ECO:0000259" key="7">
    <source>
        <dbReference type="Pfam" id="PF02932"/>
    </source>
</evidence>
<evidence type="ECO:0000313" key="8">
    <source>
        <dbReference type="EMBL" id="CAG2235765.1"/>
    </source>
</evidence>
<keyword evidence="2 5" id="KW-0812">Transmembrane</keyword>
<dbReference type="GO" id="GO:0016020">
    <property type="term" value="C:membrane"/>
    <property type="evidence" value="ECO:0007669"/>
    <property type="project" value="UniProtKB-SubCell"/>
</dbReference>
<dbReference type="GO" id="GO:0004888">
    <property type="term" value="F:transmembrane signaling receptor activity"/>
    <property type="evidence" value="ECO:0007669"/>
    <property type="project" value="InterPro"/>
</dbReference>
<gene>
    <name evidence="8" type="ORF">MEDL_48363</name>
</gene>
<dbReference type="InterPro" id="IPR036734">
    <property type="entry name" value="Neur_chan_lig-bd_sf"/>
</dbReference>
<feature type="transmembrane region" description="Helical" evidence="5">
    <location>
        <begin position="218"/>
        <end position="241"/>
    </location>
</feature>
<dbReference type="Pfam" id="PF02932">
    <property type="entry name" value="Neur_chan_memb"/>
    <property type="match status" value="2"/>
</dbReference>
<evidence type="ECO:0000256" key="4">
    <source>
        <dbReference type="ARBA" id="ARBA00023136"/>
    </source>
</evidence>
<evidence type="ECO:0000256" key="3">
    <source>
        <dbReference type="ARBA" id="ARBA00022989"/>
    </source>
</evidence>
<dbReference type="Gene3D" id="2.70.170.10">
    <property type="entry name" value="Neurotransmitter-gated ion-channel ligand-binding domain"/>
    <property type="match status" value="2"/>
</dbReference>
<feature type="transmembrane region" description="Helical" evidence="5">
    <location>
        <begin position="953"/>
        <end position="975"/>
    </location>
</feature>
<feature type="transmembrane region" description="Helical" evidence="5">
    <location>
        <begin position="750"/>
        <end position="774"/>
    </location>
</feature>
<dbReference type="PROSITE" id="PS00236">
    <property type="entry name" value="NEUROTR_ION_CHANNEL"/>
    <property type="match status" value="2"/>
</dbReference>
<dbReference type="InterPro" id="IPR018000">
    <property type="entry name" value="Neurotransmitter_ion_chnl_CS"/>
</dbReference>
<dbReference type="FunFam" id="1.20.58.390:FF:000043">
    <property type="entry name" value="AcetylCholine Receptor"/>
    <property type="match status" value="1"/>
</dbReference>
<feature type="transmembrane region" description="Helical" evidence="5">
    <location>
        <begin position="278"/>
        <end position="301"/>
    </location>
</feature>
<keyword evidence="5" id="KW-0407">Ion channel</keyword>
<evidence type="ECO:0000259" key="6">
    <source>
        <dbReference type="Pfam" id="PF02931"/>
    </source>
</evidence>
<dbReference type="Proteomes" id="UP000683360">
    <property type="component" value="Unassembled WGS sequence"/>
</dbReference>
<dbReference type="PRINTS" id="PR00252">
    <property type="entry name" value="NRIONCHANNEL"/>
</dbReference>
<dbReference type="SUPFAM" id="SSF63712">
    <property type="entry name" value="Nicotinic receptor ligand binding domain-like"/>
    <property type="match status" value="2"/>
</dbReference>
<dbReference type="InterPro" id="IPR036719">
    <property type="entry name" value="Neuro-gated_channel_TM_sf"/>
</dbReference>
<comment type="similarity">
    <text evidence="5">Belongs to the ligand-gated ion channel (TC 1.A.9) family.</text>
</comment>
<dbReference type="InterPro" id="IPR006202">
    <property type="entry name" value="Neur_chan_lig-bd"/>
</dbReference>
<evidence type="ECO:0000256" key="2">
    <source>
        <dbReference type="ARBA" id="ARBA00022692"/>
    </source>
</evidence>
<protein>
    <submittedName>
        <fullName evidence="8">CHRNA10</fullName>
    </submittedName>
</protein>
<dbReference type="AlphaFoldDB" id="A0A8S3U4X6"/>
<feature type="domain" description="Neurotransmitter-gated ion-channel transmembrane" evidence="7">
    <location>
        <begin position="223"/>
        <end position="515"/>
    </location>
</feature>
<dbReference type="InterPro" id="IPR006201">
    <property type="entry name" value="Neur_channel"/>
</dbReference>
<comment type="caution">
    <text evidence="5">Lacks conserved residue(s) required for the propagation of feature annotation.</text>
</comment>
<dbReference type="PANTHER" id="PTHR18945">
    <property type="entry name" value="NEUROTRANSMITTER GATED ION CHANNEL"/>
    <property type="match status" value="1"/>
</dbReference>
<evidence type="ECO:0000256" key="1">
    <source>
        <dbReference type="ARBA" id="ARBA00004141"/>
    </source>
</evidence>
<dbReference type="Gene3D" id="1.20.58.390">
    <property type="entry name" value="Neurotransmitter-gated ion-channel transmembrane domain"/>
    <property type="match status" value="2"/>
</dbReference>
<proteinExistence type="inferred from homology"/>
<dbReference type="OrthoDB" id="6097775at2759"/>
<evidence type="ECO:0000256" key="5">
    <source>
        <dbReference type="RuleBase" id="RU000687"/>
    </source>
</evidence>
<dbReference type="Pfam" id="PF02931">
    <property type="entry name" value="Neur_chan_LBD"/>
    <property type="match status" value="2"/>
</dbReference>
<feature type="transmembrane region" description="Helical" evidence="5">
    <location>
        <begin position="248"/>
        <end position="266"/>
    </location>
</feature>
<keyword evidence="5" id="KW-0406">Ion transport</keyword>
<accession>A0A8S3U4X6</accession>
<dbReference type="EMBL" id="CAJPWZ010002329">
    <property type="protein sequence ID" value="CAG2235765.1"/>
    <property type="molecule type" value="Genomic_DNA"/>
</dbReference>
<evidence type="ECO:0000313" key="9">
    <source>
        <dbReference type="Proteomes" id="UP000683360"/>
    </source>
</evidence>
<name>A0A8S3U4X6_MYTED</name>
<dbReference type="GO" id="GO:0005230">
    <property type="term" value="F:extracellular ligand-gated monoatomic ion channel activity"/>
    <property type="evidence" value="ECO:0007669"/>
    <property type="project" value="InterPro"/>
</dbReference>
<dbReference type="CDD" id="cd18997">
    <property type="entry name" value="LGIC_ECD_nAChR"/>
    <property type="match status" value="2"/>
</dbReference>
<sequence>MYFTGSQSRLDNLTADLLADYGPNVRPVCPGKETVPVTVDMAVRQLITLNEPEQTVQFNVWMRLAWVDCHLKWNPDDYNGTKSIVLPIDLIWKPDITLYESISEEFYGFEKFRAHIYPDGYVTYNFPFKIEALCPVSVAKFPYDSQICSLMFGSWSYNGFELDVSTKLGAGDLSSVKENVEWIIKDIPAIRHELYYGCCPEPYPDVTFYINLKRKPNYYVTNILIPSLLVTLVAGLGFFLPADSGEKVGLELTVMLAMSVFQLLIADHLPPSADETPWISSFFSFTMILSGGSSCWQVLVLNLHHRGDRHMPHWLKFYVLKLLGRLTWIDVPRVKPDYVKQSSPKCQTKLHTDKAAHTTDKAEYTTDTAMHTTDTSVNTTDKATYTTDKAAHTANKTEYTTDTAMHTTDTSVNTTDKAAHTTDKDEYTTDKAEYTTDTAMHTTDTSAFMTDKSLAKIFNILDRNRKYKEEELGNTSSISLSEPEAEIAENSELWISLALMVDRIGMMVFFLSLSIGCGSGKIIKDNTGDDSKGTFTYGSSSVLNNLSTLLLTNYGAEVRPLCPGYERVNVTVDIAIRQLISLDEPEQLIHFNMWMRLGWIDCNLRWNPDDFNGTDSIVLPIGLIWKPDVTLYESISAEFYGFKDYRALIYSDGYVAYNFPTKIEALCPIDVAKFPFDSQVCELMFGSWSYNGLQLDIRSKNVEGDLSSMKEHVEWIVEKAANVRHEVYYGCCPEPFIDVTFYIHLKRKPAYYITNIIVPSFLITMVASFGFLLPVDSGEKVGLELTVMLAMSVFQLLVADKLPPSADSTPWIAMFFSFTLILSGGSSLWQVMVLNIHHRGDRTMSRFTKCYLLKPLAYITCVKLPRLQNNRYKTSQNEVIQNNRYQTSQNEVIQNRYTSSQNEDKIISKLFNTLNERRMSKEKEVEISTSSESEKEEVDSDLWIHYALVLDRLGFVVFLFSLVTGCAYIFIGIIYN</sequence>
<dbReference type="FunFam" id="2.70.170.10:FF:000030">
    <property type="entry name" value="AcetylCholine Receptor"/>
    <property type="match status" value="2"/>
</dbReference>
<keyword evidence="5" id="KW-0813">Transport</keyword>